<evidence type="ECO:0000256" key="5">
    <source>
        <dbReference type="SAM" id="MobiDB-lite"/>
    </source>
</evidence>
<evidence type="ECO:0000256" key="2">
    <source>
        <dbReference type="ARBA" id="ARBA00022692"/>
    </source>
</evidence>
<feature type="transmembrane region" description="Helical" evidence="6">
    <location>
        <begin position="223"/>
        <end position="246"/>
    </location>
</feature>
<evidence type="ECO:0000256" key="4">
    <source>
        <dbReference type="ARBA" id="ARBA00023136"/>
    </source>
</evidence>
<feature type="compositionally biased region" description="Low complexity" evidence="5">
    <location>
        <begin position="429"/>
        <end position="446"/>
    </location>
</feature>
<feature type="region of interest" description="Disordered" evidence="5">
    <location>
        <begin position="418"/>
        <end position="446"/>
    </location>
</feature>
<dbReference type="PANTHER" id="PTHR14856:SF9">
    <property type="entry name" value="PQ-LOOP REPEAT-CONTAINING PROTEIN 1"/>
    <property type="match status" value="1"/>
</dbReference>
<feature type="transmembrane region" description="Helical" evidence="6">
    <location>
        <begin position="46"/>
        <end position="66"/>
    </location>
</feature>
<reference evidence="7 8" key="1">
    <citation type="submission" date="2019-07" db="EMBL/GenBank/DDBJ databases">
        <authorList>
            <person name="Friedrich A."/>
            <person name="Schacherer J."/>
        </authorList>
    </citation>
    <scope>NUCLEOTIDE SEQUENCE [LARGE SCALE GENOMIC DNA]</scope>
</reference>
<comment type="subcellular location">
    <subcellularLocation>
        <location evidence="1">Membrane</location>
        <topology evidence="1">Multi-pass membrane protein</topology>
    </subcellularLocation>
</comment>
<keyword evidence="4 6" id="KW-0472">Membrane</keyword>
<name>A0A7D9H2D6_DEKBR</name>
<keyword evidence="2 6" id="KW-0812">Transmembrane</keyword>
<dbReference type="PANTHER" id="PTHR14856">
    <property type="entry name" value="PQ-LOOP REPEAT-CONTAINING PROTEIN 1-LIKE PROTEIN"/>
    <property type="match status" value="1"/>
</dbReference>
<dbReference type="Pfam" id="PF04193">
    <property type="entry name" value="PQ-loop"/>
    <property type="match status" value="1"/>
</dbReference>
<dbReference type="Proteomes" id="UP000478008">
    <property type="component" value="Unassembled WGS sequence"/>
</dbReference>
<sequence length="446" mass="51960">MAYLVFPPEFVPEISTVVNWVMSFTPLISYGSTVFSIRKRRSSKGFAIDICSTMLMSATFRIFYYFNDPFEITLLRQCFVMIFIQVILLYNALKFRPQESIKLERYDGHWEDLHDDFICANSTKIRSDIDQYCRDEYDGRIVFRRIILGSLRVLFNNWGRNLMLLGIFFLKLIGEVLRLFDGHYMRPLRFWQWQASRKYWYFLAFLVATLSVLQYYLHEKEHFGIILGSISFLIESSLPLPQIMLFRRIQTVQNFKTILLLSWLAGDLTKISYLLYGTNNVGMIFIVAAVFQMSLNLVITYLFFKYKRMDWKREQGLLPMSTPKEESGLENLNEIALRDMGSSGMEASSDERIPIRRTSSPLPNIRSGQETMQDLSMSPLRTSGSLFENIRAVSIPAPLQFADSNRNWIPEPVAKIRSRSSTIDEHRTISTSRRSITSTSDSLRDD</sequence>
<accession>A0A7D9H2D6</accession>
<dbReference type="GO" id="GO:0005802">
    <property type="term" value="C:trans-Golgi network"/>
    <property type="evidence" value="ECO:0007669"/>
    <property type="project" value="TreeGrafter"/>
</dbReference>
<evidence type="ECO:0000256" key="1">
    <source>
        <dbReference type="ARBA" id="ARBA00004141"/>
    </source>
</evidence>
<dbReference type="GO" id="GO:0005829">
    <property type="term" value="C:cytosol"/>
    <property type="evidence" value="ECO:0007669"/>
    <property type="project" value="GOC"/>
</dbReference>
<feature type="transmembrane region" description="Helical" evidence="6">
    <location>
        <begin position="20"/>
        <end position="37"/>
    </location>
</feature>
<evidence type="ECO:0000256" key="6">
    <source>
        <dbReference type="SAM" id="Phobius"/>
    </source>
</evidence>
<dbReference type="GO" id="GO:0042147">
    <property type="term" value="P:retrograde transport, endosome to Golgi"/>
    <property type="evidence" value="ECO:0007669"/>
    <property type="project" value="TreeGrafter"/>
</dbReference>
<dbReference type="EMBL" id="CABFWN010000006">
    <property type="protein sequence ID" value="VUG20066.1"/>
    <property type="molecule type" value="Genomic_DNA"/>
</dbReference>
<protein>
    <submittedName>
        <fullName evidence="7">DEBR0S6_07140g1_1</fullName>
    </submittedName>
</protein>
<evidence type="ECO:0000313" key="8">
    <source>
        <dbReference type="Proteomes" id="UP000478008"/>
    </source>
</evidence>
<feature type="transmembrane region" description="Helical" evidence="6">
    <location>
        <begin position="199"/>
        <end position="217"/>
    </location>
</feature>
<gene>
    <name evidence="7" type="ORF">DEBR0S6_07140G</name>
</gene>
<keyword evidence="8" id="KW-1185">Reference proteome</keyword>
<dbReference type="Gene3D" id="1.20.1280.290">
    <property type="match status" value="1"/>
</dbReference>
<dbReference type="InterPro" id="IPR006603">
    <property type="entry name" value="PQ-loop_rpt"/>
</dbReference>
<feature type="transmembrane region" description="Helical" evidence="6">
    <location>
        <begin position="282"/>
        <end position="304"/>
    </location>
</feature>
<dbReference type="GO" id="GO:0005768">
    <property type="term" value="C:endosome"/>
    <property type="evidence" value="ECO:0007669"/>
    <property type="project" value="TreeGrafter"/>
</dbReference>
<feature type="transmembrane region" description="Helical" evidence="6">
    <location>
        <begin position="72"/>
        <end position="93"/>
    </location>
</feature>
<feature type="transmembrane region" description="Helical" evidence="6">
    <location>
        <begin position="258"/>
        <end position="276"/>
    </location>
</feature>
<dbReference type="AlphaFoldDB" id="A0A7D9H2D6"/>
<dbReference type="InterPro" id="IPR052241">
    <property type="entry name" value="SLC66/Scramblase_ANY1"/>
</dbReference>
<evidence type="ECO:0000256" key="3">
    <source>
        <dbReference type="ARBA" id="ARBA00022989"/>
    </source>
</evidence>
<dbReference type="GO" id="GO:0045332">
    <property type="term" value="P:phospholipid translocation"/>
    <property type="evidence" value="ECO:0007669"/>
    <property type="project" value="TreeGrafter"/>
</dbReference>
<evidence type="ECO:0000313" key="7">
    <source>
        <dbReference type="EMBL" id="VUG20066.1"/>
    </source>
</evidence>
<keyword evidence="3 6" id="KW-1133">Transmembrane helix</keyword>
<organism evidence="7 8">
    <name type="scientific">Dekkera bruxellensis</name>
    <name type="common">Brettanomyces custersii</name>
    <dbReference type="NCBI Taxonomy" id="5007"/>
    <lineage>
        <taxon>Eukaryota</taxon>
        <taxon>Fungi</taxon>
        <taxon>Dikarya</taxon>
        <taxon>Ascomycota</taxon>
        <taxon>Saccharomycotina</taxon>
        <taxon>Pichiomycetes</taxon>
        <taxon>Pichiales</taxon>
        <taxon>Pichiaceae</taxon>
        <taxon>Brettanomyces</taxon>
    </lineage>
</organism>
<dbReference type="GO" id="GO:0016020">
    <property type="term" value="C:membrane"/>
    <property type="evidence" value="ECO:0007669"/>
    <property type="project" value="UniProtKB-SubCell"/>
</dbReference>
<proteinExistence type="predicted"/>